<dbReference type="PANTHER" id="PTHR48081:SF30">
    <property type="entry name" value="ACETYL-HYDROLASE LIPR-RELATED"/>
    <property type="match status" value="1"/>
</dbReference>
<dbReference type="InterPro" id="IPR050300">
    <property type="entry name" value="GDXG_lipolytic_enzyme"/>
</dbReference>
<keyword evidence="2 4" id="KW-0378">Hydrolase</keyword>
<comment type="caution">
    <text evidence="4">The sequence shown here is derived from an EMBL/GenBank/DDBJ whole genome shotgun (WGS) entry which is preliminary data.</text>
</comment>
<dbReference type="InterPro" id="IPR013094">
    <property type="entry name" value="AB_hydrolase_3"/>
</dbReference>
<protein>
    <submittedName>
        <fullName evidence="4">Alpha/beta hydrolase</fullName>
    </submittedName>
</protein>
<dbReference type="Pfam" id="PF07859">
    <property type="entry name" value="Abhydrolase_3"/>
    <property type="match status" value="1"/>
</dbReference>
<evidence type="ECO:0000256" key="2">
    <source>
        <dbReference type="ARBA" id="ARBA00022801"/>
    </source>
</evidence>
<evidence type="ECO:0000259" key="3">
    <source>
        <dbReference type="Pfam" id="PF07859"/>
    </source>
</evidence>
<organism evidence="4 5">
    <name type="scientific">Gordonia aquimaris</name>
    <dbReference type="NCBI Taxonomy" id="2984863"/>
    <lineage>
        <taxon>Bacteria</taxon>
        <taxon>Bacillati</taxon>
        <taxon>Actinomycetota</taxon>
        <taxon>Actinomycetes</taxon>
        <taxon>Mycobacteriales</taxon>
        <taxon>Gordoniaceae</taxon>
        <taxon>Gordonia</taxon>
    </lineage>
</organism>
<dbReference type="PANTHER" id="PTHR48081">
    <property type="entry name" value="AB HYDROLASE SUPERFAMILY PROTEIN C4A8.06C"/>
    <property type="match status" value="1"/>
</dbReference>
<evidence type="ECO:0000256" key="1">
    <source>
        <dbReference type="ARBA" id="ARBA00010515"/>
    </source>
</evidence>
<dbReference type="RefSeq" id="WP_266062949.1">
    <property type="nucleotide sequence ID" value="NZ_JAPKFM010000021.1"/>
</dbReference>
<reference evidence="4" key="1">
    <citation type="submission" date="2022-10" db="EMBL/GenBank/DDBJ databases">
        <title>WGS of marine actinomycetes from Thailand.</title>
        <authorList>
            <person name="Thawai C."/>
        </authorList>
    </citation>
    <scope>NUCLEOTIDE SEQUENCE</scope>
    <source>
        <strain evidence="4">SW21</strain>
    </source>
</reference>
<comment type="similarity">
    <text evidence="1">Belongs to the 'GDXG' lipolytic enzyme family.</text>
</comment>
<keyword evidence="5" id="KW-1185">Reference proteome</keyword>
<accession>A0A9X3I5M6</accession>
<dbReference type="Proteomes" id="UP001143347">
    <property type="component" value="Unassembled WGS sequence"/>
</dbReference>
<name>A0A9X3I5M6_9ACTN</name>
<dbReference type="AlphaFoldDB" id="A0A9X3I5M6"/>
<dbReference type="InterPro" id="IPR029058">
    <property type="entry name" value="AB_hydrolase_fold"/>
</dbReference>
<proteinExistence type="inferred from homology"/>
<evidence type="ECO:0000313" key="5">
    <source>
        <dbReference type="Proteomes" id="UP001143347"/>
    </source>
</evidence>
<dbReference type="SUPFAM" id="SSF53474">
    <property type="entry name" value="alpha/beta-Hydrolases"/>
    <property type="match status" value="1"/>
</dbReference>
<dbReference type="GO" id="GO:0004806">
    <property type="term" value="F:triacylglycerol lipase activity"/>
    <property type="evidence" value="ECO:0007669"/>
    <property type="project" value="TreeGrafter"/>
</dbReference>
<gene>
    <name evidence="4" type="ORF">OSB52_17940</name>
</gene>
<evidence type="ECO:0000313" key="4">
    <source>
        <dbReference type="EMBL" id="MCX2965968.1"/>
    </source>
</evidence>
<dbReference type="EMBL" id="JAPKFM010000021">
    <property type="protein sequence ID" value="MCX2965968.1"/>
    <property type="molecule type" value="Genomic_DNA"/>
</dbReference>
<sequence>MSVRTTDQQWRPRGAGSLRSRAVNGYLARVAHPLMVAGMGRSGPSPRLISAMRPGVNRTLVAMSPVPAGTRAERVHQFVSSGQVRGEWVGAHGGPARPDRPAETRILYYLHGSGYVVCSARTHRGLVARLSRQTGLSAFSLDYRLGPEYRFPSAGDDAIRGYHWLLAQGYRPEQIVVGGDSAGGHLALDLLADNHRRGVGQPRGLVLFSPLYDPTFDLAVANQLRGTRDPVIDAVSAQRILQLYTGSATPDHPRMRISLDEAMTLPPTLIQVGGLEVMGDDARAIARVMRAAGADVRLQEWPGQGHVFQMFPRLAPESRMALREAGDFLRDAFGSSVPFSTPPR</sequence>
<feature type="domain" description="Alpha/beta hydrolase fold-3" evidence="3">
    <location>
        <begin position="108"/>
        <end position="309"/>
    </location>
</feature>
<dbReference type="Gene3D" id="3.40.50.1820">
    <property type="entry name" value="alpha/beta hydrolase"/>
    <property type="match status" value="1"/>
</dbReference>